<name>A0AAN9AE01_HALRR</name>
<gene>
    <name evidence="1" type="ORF">SK128_022382</name>
</gene>
<dbReference type="CDD" id="cd00063">
    <property type="entry name" value="FN3"/>
    <property type="match status" value="1"/>
</dbReference>
<organism evidence="1 2">
    <name type="scientific">Halocaridina rubra</name>
    <name type="common">Hawaiian red shrimp</name>
    <dbReference type="NCBI Taxonomy" id="373956"/>
    <lineage>
        <taxon>Eukaryota</taxon>
        <taxon>Metazoa</taxon>
        <taxon>Ecdysozoa</taxon>
        <taxon>Arthropoda</taxon>
        <taxon>Crustacea</taxon>
        <taxon>Multicrustacea</taxon>
        <taxon>Malacostraca</taxon>
        <taxon>Eumalacostraca</taxon>
        <taxon>Eucarida</taxon>
        <taxon>Decapoda</taxon>
        <taxon>Pleocyemata</taxon>
        <taxon>Caridea</taxon>
        <taxon>Atyoidea</taxon>
        <taxon>Atyidae</taxon>
        <taxon>Halocaridina</taxon>
    </lineage>
</organism>
<dbReference type="Proteomes" id="UP001381693">
    <property type="component" value="Unassembled WGS sequence"/>
</dbReference>
<dbReference type="AlphaFoldDB" id="A0AAN9AE01"/>
<sequence>MQGLEEGPFEEEIDRTEVFPVFPKTVFTAQMYDARTGWNTIYKGSGGSCTVEGLQPSTEVQFRVQETGEGVISPWSFFSVTTKDAPGSGHSLVEAVKEDSATLVRDALTDLARYSQ</sequence>
<dbReference type="InterPro" id="IPR036116">
    <property type="entry name" value="FN3_sf"/>
</dbReference>
<evidence type="ECO:0000313" key="2">
    <source>
        <dbReference type="Proteomes" id="UP001381693"/>
    </source>
</evidence>
<proteinExistence type="predicted"/>
<accession>A0AAN9AE01</accession>
<evidence type="ECO:0000313" key="1">
    <source>
        <dbReference type="EMBL" id="KAK7085253.1"/>
    </source>
</evidence>
<dbReference type="EMBL" id="JAXCGZ010001403">
    <property type="protein sequence ID" value="KAK7085253.1"/>
    <property type="molecule type" value="Genomic_DNA"/>
</dbReference>
<keyword evidence="2" id="KW-1185">Reference proteome</keyword>
<dbReference type="InterPro" id="IPR013783">
    <property type="entry name" value="Ig-like_fold"/>
</dbReference>
<reference evidence="1 2" key="1">
    <citation type="submission" date="2023-11" db="EMBL/GenBank/DDBJ databases">
        <title>Halocaridina rubra genome assembly.</title>
        <authorList>
            <person name="Smith C."/>
        </authorList>
    </citation>
    <scope>NUCLEOTIDE SEQUENCE [LARGE SCALE GENOMIC DNA]</scope>
    <source>
        <strain evidence="1">EP-1</strain>
        <tissue evidence="1">Whole</tissue>
    </source>
</reference>
<comment type="caution">
    <text evidence="1">The sequence shown here is derived from an EMBL/GenBank/DDBJ whole genome shotgun (WGS) entry which is preliminary data.</text>
</comment>
<protein>
    <submittedName>
        <fullName evidence="1">Uncharacterized protein</fullName>
    </submittedName>
</protein>
<dbReference type="Gene3D" id="2.60.40.10">
    <property type="entry name" value="Immunoglobulins"/>
    <property type="match status" value="1"/>
</dbReference>
<dbReference type="InterPro" id="IPR003961">
    <property type="entry name" value="FN3_dom"/>
</dbReference>
<dbReference type="SUPFAM" id="SSF49265">
    <property type="entry name" value="Fibronectin type III"/>
    <property type="match status" value="1"/>
</dbReference>